<sequence>MGQCLSWALGLLLPSLWEAEVAISATALLIAALILFLLTSDQHAKSTAAASGNTPPSSSARSSATAAAAGRGRRTRASGEAASEITCAQGGGGGGYIIKLELLSAKYLIGANLDGSSDPFAVISCADQKRFSSMVPSQRNPLWGEEFNFLVEQLPVEVTITIYDWDTLCKCKVIGSVTIAVLTENESGASWYELDSKFGQICLRLRSTKAFPDSDSSFEECNGAESPRKMVLNKQRQTMIEGIGPLQIIYKLPHDEIVHQSYSCALERCFLLHGRMYISQWHLCFHSNVFSKQLNVIIPLQDIYEIKRSQHSLINPAITIFLNAGAGGHGTPRACSQNGRIRYTFASFWSRNRTFRALEAALQSYEATLEAEKQVRAHVLLQIEHNSVFCSKSDNTKIPEKNTEKAIKFQPFINDHVLADVTSKFFPGTPEKFFSTILGDNSMFFQQYRDARKDTNLKLSRWCASEEYGGKVREVTFRSQCHSPLCPPDTTVTEWQHASFSKDKRNLVYETKHQAHDVPFGSYFEIHCRWSLRTTSSSTCQVNIKIGVNMKKWCILQSRIKSGATDEYRREVCKILEAACDYFLKSESNSHDSDEIVMASSP</sequence>
<reference evidence="9 10" key="1">
    <citation type="journal article" date="2009" name="Nature">
        <title>The Sorghum bicolor genome and the diversification of grasses.</title>
        <authorList>
            <person name="Paterson A.H."/>
            <person name="Bowers J.E."/>
            <person name="Bruggmann R."/>
            <person name="Dubchak I."/>
            <person name="Grimwood J."/>
            <person name="Gundlach H."/>
            <person name="Haberer G."/>
            <person name="Hellsten U."/>
            <person name="Mitros T."/>
            <person name="Poliakov A."/>
            <person name="Schmutz J."/>
            <person name="Spannagl M."/>
            <person name="Tang H."/>
            <person name="Wang X."/>
            <person name="Wicker T."/>
            <person name="Bharti A.K."/>
            <person name="Chapman J."/>
            <person name="Feltus F.A."/>
            <person name="Gowik U."/>
            <person name="Grigoriev I.V."/>
            <person name="Lyons E."/>
            <person name="Maher C.A."/>
            <person name="Martis M."/>
            <person name="Narechania A."/>
            <person name="Otillar R.P."/>
            <person name="Penning B.W."/>
            <person name="Salamov A.A."/>
            <person name="Wang Y."/>
            <person name="Zhang L."/>
            <person name="Carpita N.C."/>
            <person name="Freeling M."/>
            <person name="Gingle A.R."/>
            <person name="Hash C.T."/>
            <person name="Keller B."/>
            <person name="Klein P."/>
            <person name="Kresovich S."/>
            <person name="McCann M.C."/>
            <person name="Ming R."/>
            <person name="Peterson D.G."/>
            <person name="Mehboob-ur-Rahman"/>
            <person name="Ware D."/>
            <person name="Westhoff P."/>
            <person name="Mayer K.F."/>
            <person name="Messing J."/>
            <person name="Rokhsar D.S."/>
        </authorList>
    </citation>
    <scope>NUCLEOTIDE SEQUENCE [LARGE SCALE GENOMIC DNA]</scope>
    <source>
        <strain evidence="10">cv. BTx623</strain>
    </source>
</reference>
<feature type="domain" description="C2" evidence="7">
    <location>
        <begin position="79"/>
        <end position="196"/>
    </location>
</feature>
<feature type="region of interest" description="Disordered" evidence="5">
    <location>
        <begin position="47"/>
        <end position="77"/>
    </location>
</feature>
<dbReference type="InterPro" id="IPR035892">
    <property type="entry name" value="C2_domain_sf"/>
</dbReference>
<evidence type="ECO:0000256" key="3">
    <source>
        <dbReference type="ARBA" id="ARBA00022989"/>
    </source>
</evidence>
<keyword evidence="2" id="KW-0812">Transmembrane</keyword>
<evidence type="ECO:0000313" key="9">
    <source>
        <dbReference type="EMBL" id="OQU85269.1"/>
    </source>
</evidence>
<dbReference type="SUPFAM" id="SSF49562">
    <property type="entry name" value="C2 domain (Calcium/lipid-binding domain, CaLB)"/>
    <property type="match status" value="1"/>
</dbReference>
<dbReference type="InParanoid" id="A0A1Z5RNZ2"/>
<dbReference type="STRING" id="4558.A0A1Z5RNZ2"/>
<dbReference type="CDD" id="cd00030">
    <property type="entry name" value="C2"/>
    <property type="match status" value="1"/>
</dbReference>
<dbReference type="InterPro" id="IPR004182">
    <property type="entry name" value="GRAM"/>
</dbReference>
<feature type="compositionally biased region" description="Low complexity" evidence="5">
    <location>
        <begin position="57"/>
        <end position="70"/>
    </location>
</feature>
<dbReference type="EMBL" id="CM000763">
    <property type="protein sequence ID" value="OQU85269.1"/>
    <property type="molecule type" value="Genomic_DNA"/>
</dbReference>
<dbReference type="ExpressionAtlas" id="A0A1Z5RNZ2">
    <property type="expression patterns" value="baseline and differential"/>
</dbReference>
<dbReference type="OrthoDB" id="67700at2759"/>
<dbReference type="Proteomes" id="UP000000768">
    <property type="component" value="Chromosome 4"/>
</dbReference>
<feature type="chain" id="PRO_5012216185" description="C2 domain-containing protein" evidence="6">
    <location>
        <begin position="20"/>
        <end position="602"/>
    </location>
</feature>
<evidence type="ECO:0000256" key="6">
    <source>
        <dbReference type="SAM" id="SignalP"/>
    </source>
</evidence>
<reference evidence="10" key="2">
    <citation type="journal article" date="2018" name="Plant J.">
        <title>The Sorghum bicolor reference genome: improved assembly, gene annotations, a transcriptome atlas, and signatures of genome organization.</title>
        <authorList>
            <person name="McCormick R.F."/>
            <person name="Truong S.K."/>
            <person name="Sreedasyam A."/>
            <person name="Jenkins J."/>
            <person name="Shu S."/>
            <person name="Sims D."/>
            <person name="Kennedy M."/>
            <person name="Amirebrahimi M."/>
            <person name="Weers B.D."/>
            <person name="McKinley B."/>
            <person name="Mattison A."/>
            <person name="Morishige D.T."/>
            <person name="Grimwood J."/>
            <person name="Schmutz J."/>
            <person name="Mullet J.E."/>
        </authorList>
    </citation>
    <scope>NUCLEOTIDE SEQUENCE [LARGE SCALE GENOMIC DNA]</scope>
    <source>
        <strain evidence="10">cv. BTx623</strain>
    </source>
</reference>
<feature type="signal peptide" evidence="6">
    <location>
        <begin position="1"/>
        <end position="19"/>
    </location>
</feature>
<keyword evidence="4" id="KW-0472">Membrane</keyword>
<dbReference type="InterPro" id="IPR000008">
    <property type="entry name" value="C2_dom"/>
</dbReference>
<dbReference type="PROSITE" id="PS51778">
    <property type="entry name" value="VAST"/>
    <property type="match status" value="1"/>
</dbReference>
<dbReference type="Pfam" id="PF00168">
    <property type="entry name" value="C2"/>
    <property type="match status" value="1"/>
</dbReference>
<evidence type="ECO:0000256" key="1">
    <source>
        <dbReference type="ARBA" id="ARBA00004167"/>
    </source>
</evidence>
<comment type="subcellular location">
    <subcellularLocation>
        <location evidence="1">Membrane</location>
        <topology evidence="1">Single-pass membrane protein</topology>
    </subcellularLocation>
</comment>
<dbReference type="GO" id="GO:0016020">
    <property type="term" value="C:membrane"/>
    <property type="evidence" value="ECO:0007669"/>
    <property type="project" value="UniProtKB-SubCell"/>
</dbReference>
<evidence type="ECO:0008006" key="11">
    <source>
        <dbReference type="Google" id="ProtNLM"/>
    </source>
</evidence>
<keyword evidence="3" id="KW-1133">Transmembrane helix</keyword>
<dbReference type="Gramene" id="OQU85269">
    <property type="protein sequence ID" value="OQU85269"/>
    <property type="gene ID" value="SORBI_3004G209100"/>
</dbReference>
<dbReference type="InterPro" id="IPR011993">
    <property type="entry name" value="PH-like_dom_sf"/>
</dbReference>
<accession>A0A1Z5RNZ2</accession>
<proteinExistence type="predicted"/>
<dbReference type="PROSITE" id="PS50004">
    <property type="entry name" value="C2"/>
    <property type="match status" value="1"/>
</dbReference>
<dbReference type="SMART" id="SM00568">
    <property type="entry name" value="GRAM"/>
    <property type="match status" value="1"/>
</dbReference>
<organism evidence="9 10">
    <name type="scientific">Sorghum bicolor</name>
    <name type="common">Sorghum</name>
    <name type="synonym">Sorghum vulgare</name>
    <dbReference type="NCBI Taxonomy" id="4558"/>
    <lineage>
        <taxon>Eukaryota</taxon>
        <taxon>Viridiplantae</taxon>
        <taxon>Streptophyta</taxon>
        <taxon>Embryophyta</taxon>
        <taxon>Tracheophyta</taxon>
        <taxon>Spermatophyta</taxon>
        <taxon>Magnoliopsida</taxon>
        <taxon>Liliopsida</taxon>
        <taxon>Poales</taxon>
        <taxon>Poaceae</taxon>
        <taxon>PACMAD clade</taxon>
        <taxon>Panicoideae</taxon>
        <taxon>Andropogonodae</taxon>
        <taxon>Andropogoneae</taxon>
        <taxon>Sorghinae</taxon>
        <taxon>Sorghum</taxon>
    </lineage>
</organism>
<evidence type="ECO:0000259" key="8">
    <source>
        <dbReference type="PROSITE" id="PS51778"/>
    </source>
</evidence>
<dbReference type="SMART" id="SM00239">
    <property type="entry name" value="C2"/>
    <property type="match status" value="1"/>
</dbReference>
<name>A0A1Z5RNZ2_SORBI</name>
<evidence type="ECO:0000313" key="10">
    <source>
        <dbReference type="Proteomes" id="UP000000768"/>
    </source>
</evidence>
<keyword evidence="6" id="KW-0732">Signal</keyword>
<dbReference type="Pfam" id="PF16016">
    <property type="entry name" value="VASt"/>
    <property type="match status" value="1"/>
</dbReference>
<dbReference type="Gene3D" id="2.30.29.30">
    <property type="entry name" value="Pleckstrin-homology domain (PH domain)/Phosphotyrosine-binding domain (PTB)"/>
    <property type="match status" value="1"/>
</dbReference>
<dbReference type="Pfam" id="PF02893">
    <property type="entry name" value="GRAM"/>
    <property type="match status" value="1"/>
</dbReference>
<dbReference type="OMA" id="MFRSLCH"/>
<dbReference type="PANTHER" id="PTHR47038:SF2">
    <property type="entry name" value="BAG-ASSOCIATED GRAM PROTEIN 1"/>
    <property type="match status" value="1"/>
</dbReference>
<gene>
    <name evidence="9" type="ORF">SORBI_3004G209100</name>
</gene>
<dbReference type="InterPro" id="IPR031968">
    <property type="entry name" value="VASt"/>
</dbReference>
<evidence type="ECO:0000259" key="7">
    <source>
        <dbReference type="PROSITE" id="PS50004"/>
    </source>
</evidence>
<evidence type="ECO:0000256" key="4">
    <source>
        <dbReference type="ARBA" id="ARBA00023136"/>
    </source>
</evidence>
<dbReference type="Gene3D" id="2.60.40.150">
    <property type="entry name" value="C2 domain"/>
    <property type="match status" value="1"/>
</dbReference>
<dbReference type="PANTHER" id="PTHR47038">
    <property type="entry name" value="BAG-ASSOCIATED GRAM PROTEIN 1"/>
    <property type="match status" value="1"/>
</dbReference>
<protein>
    <recommendedName>
        <fullName evidence="11">C2 domain-containing protein</fullName>
    </recommendedName>
</protein>
<dbReference type="AlphaFoldDB" id="A0A1Z5RNZ2"/>
<feature type="domain" description="VASt" evidence="8">
    <location>
        <begin position="414"/>
        <end position="580"/>
    </location>
</feature>
<dbReference type="InterPro" id="IPR044655">
    <property type="entry name" value="BAGP1-like"/>
</dbReference>
<keyword evidence="10" id="KW-1185">Reference proteome</keyword>
<evidence type="ECO:0000256" key="5">
    <source>
        <dbReference type="SAM" id="MobiDB-lite"/>
    </source>
</evidence>
<evidence type="ECO:0000256" key="2">
    <source>
        <dbReference type="ARBA" id="ARBA00022692"/>
    </source>
</evidence>